<evidence type="ECO:0000313" key="18">
    <source>
        <dbReference type="Proteomes" id="UP001432322"/>
    </source>
</evidence>
<dbReference type="GO" id="GO:0015386">
    <property type="term" value="F:potassium:proton antiporter activity"/>
    <property type="evidence" value="ECO:0007669"/>
    <property type="project" value="TreeGrafter"/>
</dbReference>
<feature type="domain" description="Cation/H+ exchanger transmembrane" evidence="16">
    <location>
        <begin position="122"/>
        <end position="572"/>
    </location>
</feature>
<organism evidence="17 18">
    <name type="scientific">Pristionchus fissidentatus</name>
    <dbReference type="NCBI Taxonomy" id="1538716"/>
    <lineage>
        <taxon>Eukaryota</taxon>
        <taxon>Metazoa</taxon>
        <taxon>Ecdysozoa</taxon>
        <taxon>Nematoda</taxon>
        <taxon>Chromadorea</taxon>
        <taxon>Rhabditida</taxon>
        <taxon>Rhabditina</taxon>
        <taxon>Diplogasteromorpha</taxon>
        <taxon>Diplogasteroidea</taxon>
        <taxon>Neodiplogasteridae</taxon>
        <taxon>Pristionchus</taxon>
    </lineage>
</organism>
<feature type="region of interest" description="Disordered" evidence="14">
    <location>
        <begin position="1"/>
        <end position="52"/>
    </location>
</feature>
<dbReference type="EMBL" id="BTSY01000006">
    <property type="protein sequence ID" value="GMT32992.1"/>
    <property type="molecule type" value="Genomic_DNA"/>
</dbReference>
<feature type="compositionally biased region" description="Low complexity" evidence="14">
    <location>
        <begin position="42"/>
        <end position="52"/>
    </location>
</feature>
<evidence type="ECO:0000256" key="9">
    <source>
        <dbReference type="ARBA" id="ARBA00023053"/>
    </source>
</evidence>
<evidence type="ECO:0000256" key="10">
    <source>
        <dbReference type="ARBA" id="ARBA00023065"/>
    </source>
</evidence>
<evidence type="ECO:0000256" key="14">
    <source>
        <dbReference type="SAM" id="MobiDB-lite"/>
    </source>
</evidence>
<feature type="region of interest" description="Disordered" evidence="14">
    <location>
        <begin position="588"/>
        <end position="614"/>
    </location>
</feature>
<keyword evidence="11 15" id="KW-0472">Membrane</keyword>
<keyword evidence="9" id="KW-0915">Sodium</keyword>
<comment type="subcellular location">
    <subcellularLocation>
        <location evidence="2">Cell membrane</location>
        <topology evidence="2">Multi-pass membrane protein</topology>
    </subcellularLocation>
    <subcellularLocation>
        <location evidence="1">Recycling endosome membrane</location>
        <topology evidence="1">Multi-pass membrane protein</topology>
    </subcellularLocation>
</comment>
<evidence type="ECO:0000313" key="17">
    <source>
        <dbReference type="EMBL" id="GMT32992.1"/>
    </source>
</evidence>
<feature type="transmembrane region" description="Helical" evidence="15">
    <location>
        <begin position="422"/>
        <end position="442"/>
    </location>
</feature>
<feature type="transmembrane region" description="Helical" evidence="15">
    <location>
        <begin position="111"/>
        <end position="130"/>
    </location>
</feature>
<sequence>MSGRFVVLGPEEVALLPPPPLRDPSLPSSRPSSPSRGRRDSSQTSISSPSFFSSFSLSSTRAMAGIWLLLGASVLLLLGSGRVSSHRYDTNGGLEAAAERRAENLHRLDTIILLTYITVLIVIVLTAWLFKHYRFRFIHETGVTLIYGLFIGIVLRYFNIGLLESQTFDVVPKNATTVNEPPDYLRLGVNGDAGKTVTFTYELIEGFFADSEKKKHNERKIEQKSAFSPELFFNVLLPPIIFYAGYSLKKRSFFRNIGSILLFVFLGTTISCIATAVLMFIFTRIFGMGFAFQELLFFGALISATDPITVLAVLNEKNVEANLYALIFGESAMNDAVAIVLAATIDSYTMTGDTVDLMGILSAGVTFVEVFVGSLLLGSIIGCLNALLTKFTHISEHPILESALFILISYTSFLIAEIVHLTGIVAVLFCGICQAHYTFNNLSVESQTTTKRFFQLVSFLSEAFIFCYIGISVFVGNNQKWNIFFILFALISITLARAVYVYPLCELINLQRRPPIPKNYQHMILFSGLRGAMAFALADRNTATENRQTILATTVAIVLFTVLFNGGLASWMIDYLGIKHGERANEEERATTSIQPDEVGDYTTTSSHSGVTIASTPGHNPWDKAFLPRKWYNFDANFMKPLLTHATPSLTETLPSICYPLAKMLTSDRQLLSHQPLRMRYDSENGSCSMSNSLDQILS</sequence>
<dbReference type="Gene3D" id="6.10.140.1330">
    <property type="match status" value="1"/>
</dbReference>
<keyword evidence="8 15" id="KW-1133">Transmembrane helix</keyword>
<accession>A0AAV5WLY6</accession>
<keyword evidence="7" id="KW-0967">Endosome</keyword>
<evidence type="ECO:0000256" key="13">
    <source>
        <dbReference type="RuleBase" id="RU003722"/>
    </source>
</evidence>
<dbReference type="PANTHER" id="PTHR10110:SF187">
    <property type="entry name" value="SODIUM_HYDROGEN EXCHANGER"/>
    <property type="match status" value="1"/>
</dbReference>
<dbReference type="AlphaFoldDB" id="A0AAV5WLY6"/>
<dbReference type="InterPro" id="IPR018422">
    <property type="entry name" value="Cation/H_exchanger_CPA1"/>
</dbReference>
<dbReference type="GO" id="GO:0055038">
    <property type="term" value="C:recycling endosome membrane"/>
    <property type="evidence" value="ECO:0007669"/>
    <property type="project" value="UniProtKB-SubCell"/>
</dbReference>
<feature type="transmembrane region" description="Helical" evidence="15">
    <location>
        <begin position="520"/>
        <end position="538"/>
    </location>
</feature>
<feature type="transmembrane region" description="Helical" evidence="15">
    <location>
        <begin position="481"/>
        <end position="500"/>
    </location>
</feature>
<evidence type="ECO:0000256" key="8">
    <source>
        <dbReference type="ARBA" id="ARBA00022989"/>
    </source>
</evidence>
<evidence type="ECO:0000256" key="11">
    <source>
        <dbReference type="ARBA" id="ARBA00023136"/>
    </source>
</evidence>
<protein>
    <recommendedName>
        <fullName evidence="13">Sodium/hydrogen exchanger</fullName>
    </recommendedName>
</protein>
<dbReference type="GO" id="GO:0005886">
    <property type="term" value="C:plasma membrane"/>
    <property type="evidence" value="ECO:0007669"/>
    <property type="project" value="UniProtKB-SubCell"/>
</dbReference>
<feature type="transmembrane region" description="Helical" evidence="15">
    <location>
        <begin position="260"/>
        <end position="283"/>
    </location>
</feature>
<keyword evidence="18" id="KW-1185">Reference proteome</keyword>
<dbReference type="Proteomes" id="UP001432322">
    <property type="component" value="Unassembled WGS sequence"/>
</dbReference>
<dbReference type="PANTHER" id="PTHR10110">
    <property type="entry name" value="SODIUM/HYDROGEN EXCHANGER"/>
    <property type="match status" value="1"/>
</dbReference>
<keyword evidence="5" id="KW-1003">Cell membrane</keyword>
<dbReference type="GO" id="GO:0015385">
    <property type="term" value="F:sodium:proton antiporter activity"/>
    <property type="evidence" value="ECO:0007669"/>
    <property type="project" value="InterPro"/>
</dbReference>
<feature type="transmembrane region" description="Helical" evidence="15">
    <location>
        <begin position="321"/>
        <end position="345"/>
    </location>
</feature>
<dbReference type="GO" id="GO:0098719">
    <property type="term" value="P:sodium ion import across plasma membrane"/>
    <property type="evidence" value="ECO:0007669"/>
    <property type="project" value="TreeGrafter"/>
</dbReference>
<feature type="transmembrane region" description="Helical" evidence="15">
    <location>
        <begin position="137"/>
        <end position="158"/>
    </location>
</feature>
<gene>
    <name evidence="17" type="ORF">PFISCL1PPCAC_24289</name>
</gene>
<keyword evidence="6 13" id="KW-0812">Transmembrane</keyword>
<dbReference type="NCBIfam" id="TIGR00840">
    <property type="entry name" value="b_cpa1"/>
    <property type="match status" value="1"/>
</dbReference>
<keyword evidence="13" id="KW-0050">Antiport</keyword>
<feature type="transmembrane region" description="Helical" evidence="15">
    <location>
        <begin position="295"/>
        <end position="314"/>
    </location>
</feature>
<dbReference type="InterPro" id="IPR002090">
    <property type="entry name" value="NHE-6/7/9"/>
</dbReference>
<feature type="transmembrane region" description="Helical" evidence="15">
    <location>
        <begin position="62"/>
        <end position="81"/>
    </location>
</feature>
<reference evidence="17" key="1">
    <citation type="submission" date="2023-10" db="EMBL/GenBank/DDBJ databases">
        <title>Genome assembly of Pristionchus species.</title>
        <authorList>
            <person name="Yoshida K."/>
            <person name="Sommer R.J."/>
        </authorList>
    </citation>
    <scope>NUCLEOTIDE SEQUENCE</scope>
    <source>
        <strain evidence="17">RS5133</strain>
    </source>
</reference>
<keyword evidence="10 13" id="KW-0406">Ion transport</keyword>
<feature type="compositionally biased region" description="Low complexity" evidence="14">
    <location>
        <begin position="23"/>
        <end position="35"/>
    </location>
</feature>
<feature type="transmembrane region" description="Helical" evidence="15">
    <location>
        <begin position="550"/>
        <end position="573"/>
    </location>
</feature>
<evidence type="ECO:0000256" key="15">
    <source>
        <dbReference type="SAM" id="Phobius"/>
    </source>
</evidence>
<evidence type="ECO:0000256" key="7">
    <source>
        <dbReference type="ARBA" id="ARBA00022753"/>
    </source>
</evidence>
<keyword evidence="12 13" id="KW-0739">Sodium transport</keyword>
<feature type="transmembrane region" description="Helical" evidence="15">
    <location>
        <begin position="454"/>
        <end position="475"/>
    </location>
</feature>
<dbReference type="InterPro" id="IPR004709">
    <property type="entry name" value="NaH_exchanger"/>
</dbReference>
<dbReference type="PRINTS" id="PR01084">
    <property type="entry name" value="NAHEXCHNGR"/>
</dbReference>
<comment type="similarity">
    <text evidence="3 13">Belongs to the monovalent cation:proton antiporter 1 (CPA1) transporter (TC 2.A.36) family.</text>
</comment>
<name>A0AAV5WLY6_9BILA</name>
<feature type="compositionally biased region" description="Polar residues" evidence="14">
    <location>
        <begin position="602"/>
        <end position="614"/>
    </location>
</feature>
<dbReference type="PRINTS" id="PR01088">
    <property type="entry name" value="NAHEXCHNGR6"/>
</dbReference>
<evidence type="ECO:0000256" key="6">
    <source>
        <dbReference type="ARBA" id="ARBA00022692"/>
    </source>
</evidence>
<evidence type="ECO:0000256" key="4">
    <source>
        <dbReference type="ARBA" id="ARBA00022448"/>
    </source>
</evidence>
<dbReference type="InterPro" id="IPR006153">
    <property type="entry name" value="Cation/H_exchanger_TM"/>
</dbReference>
<feature type="transmembrane region" description="Helical" evidence="15">
    <location>
        <begin position="357"/>
        <end position="387"/>
    </location>
</feature>
<dbReference type="Pfam" id="PF00999">
    <property type="entry name" value="Na_H_Exchanger"/>
    <property type="match status" value="1"/>
</dbReference>
<proteinExistence type="inferred from homology"/>
<evidence type="ECO:0000256" key="5">
    <source>
        <dbReference type="ARBA" id="ARBA00022475"/>
    </source>
</evidence>
<evidence type="ECO:0000259" key="16">
    <source>
        <dbReference type="Pfam" id="PF00999"/>
    </source>
</evidence>
<keyword evidence="4 13" id="KW-0813">Transport</keyword>
<dbReference type="GO" id="GO:0051453">
    <property type="term" value="P:regulation of intracellular pH"/>
    <property type="evidence" value="ECO:0007669"/>
    <property type="project" value="TreeGrafter"/>
</dbReference>
<feature type="transmembrane region" description="Helical" evidence="15">
    <location>
        <begin position="231"/>
        <end position="248"/>
    </location>
</feature>
<comment type="caution">
    <text evidence="17">The sequence shown here is derived from an EMBL/GenBank/DDBJ whole genome shotgun (WGS) entry which is preliminary data.</text>
</comment>
<evidence type="ECO:0000256" key="3">
    <source>
        <dbReference type="ARBA" id="ARBA00007367"/>
    </source>
</evidence>
<evidence type="ECO:0000256" key="2">
    <source>
        <dbReference type="ARBA" id="ARBA00004651"/>
    </source>
</evidence>
<evidence type="ECO:0000256" key="12">
    <source>
        <dbReference type="ARBA" id="ARBA00023201"/>
    </source>
</evidence>
<evidence type="ECO:0000256" key="1">
    <source>
        <dbReference type="ARBA" id="ARBA00004195"/>
    </source>
</evidence>